<organism evidence="2 3">
    <name type="scientific">Siccibacter colletis</name>
    <dbReference type="NCBI Taxonomy" id="1505757"/>
    <lineage>
        <taxon>Bacteria</taxon>
        <taxon>Pseudomonadati</taxon>
        <taxon>Pseudomonadota</taxon>
        <taxon>Gammaproteobacteria</taxon>
        <taxon>Enterobacterales</taxon>
        <taxon>Enterobacteriaceae</taxon>
        <taxon>Siccibacter</taxon>
    </lineage>
</organism>
<sequence>MGEVIDFTERQKCRKKKKASSIPPILRKFCVHAIRLLASIIKSGSYSVVYIVKKITWKLIKFFAILTIFVFVVEYIAGDIGYKSIYNAALLLTLLTVINFLASVYLKKQLRTKK</sequence>
<keyword evidence="1" id="KW-0812">Transmembrane</keyword>
<dbReference type="EMBL" id="CP074353">
    <property type="protein sequence ID" value="UYU33962.1"/>
    <property type="molecule type" value="Genomic_DNA"/>
</dbReference>
<reference evidence="2 3" key="1">
    <citation type="submission" date="2021-05" db="EMBL/GenBank/DDBJ databases">
        <title>Isolation, identification, and the growth promoting effects of Pantoea dispersa strain YSD J2 from the aboveground leaves of Cyperus esculentus L.Var. Sativus.</title>
        <authorList>
            <person name="Wang S."/>
            <person name="Tang X.M."/>
            <person name="Huang Y.N."/>
        </authorList>
    </citation>
    <scope>NUCLEOTIDE SEQUENCE [LARGE SCALE GENOMIC DNA]</scope>
    <source>
        <strain evidence="3">YSD YN2</strain>
        <plasmid evidence="2 3">unnamed</plasmid>
    </source>
</reference>
<evidence type="ECO:0000313" key="2">
    <source>
        <dbReference type="EMBL" id="UYU33962.1"/>
    </source>
</evidence>
<keyword evidence="2" id="KW-0614">Plasmid</keyword>
<evidence type="ECO:0000313" key="3">
    <source>
        <dbReference type="Proteomes" id="UP001156318"/>
    </source>
</evidence>
<name>A0ABY6JJU2_9ENTR</name>
<feature type="transmembrane region" description="Helical" evidence="1">
    <location>
        <begin position="84"/>
        <end position="106"/>
    </location>
</feature>
<keyword evidence="1" id="KW-0472">Membrane</keyword>
<accession>A0ABY6JJU2</accession>
<gene>
    <name evidence="2" type="ORF">KFZ77_19510</name>
</gene>
<protein>
    <submittedName>
        <fullName evidence="2">Uncharacterized protein</fullName>
    </submittedName>
</protein>
<evidence type="ECO:0000256" key="1">
    <source>
        <dbReference type="SAM" id="Phobius"/>
    </source>
</evidence>
<proteinExistence type="predicted"/>
<geneLocation type="plasmid" evidence="2 3">
    <name>unnamed</name>
</geneLocation>
<dbReference type="RefSeq" id="WP_264386234.1">
    <property type="nucleotide sequence ID" value="NZ_CP074353.1"/>
</dbReference>
<keyword evidence="1" id="KW-1133">Transmembrane helix</keyword>
<keyword evidence="3" id="KW-1185">Reference proteome</keyword>
<feature type="transmembrane region" description="Helical" evidence="1">
    <location>
        <begin position="59"/>
        <end position="78"/>
    </location>
</feature>
<dbReference type="Proteomes" id="UP001156318">
    <property type="component" value="Plasmid unnamed"/>
</dbReference>